<gene>
    <name evidence="1" type="ORF">NCTC10786_01952</name>
</gene>
<protein>
    <submittedName>
        <fullName evidence="1">Uncharacterized protein</fullName>
    </submittedName>
</protein>
<name>A0A2X2XKF6_CITKO</name>
<proteinExistence type="predicted"/>
<evidence type="ECO:0000313" key="2">
    <source>
        <dbReference type="Proteomes" id="UP000251584"/>
    </source>
</evidence>
<sequence length="48" mass="5199">MICTRTDGQFVEAMMRLTGSQPQGTLFVAEGESTDGFKSAGFNCTDFD</sequence>
<dbReference type="Proteomes" id="UP000251584">
    <property type="component" value="Unassembled WGS sequence"/>
</dbReference>
<evidence type="ECO:0000313" key="1">
    <source>
        <dbReference type="EMBL" id="SQB26249.1"/>
    </source>
</evidence>
<reference evidence="1 2" key="1">
    <citation type="submission" date="2018-06" db="EMBL/GenBank/DDBJ databases">
        <authorList>
            <consortium name="Pathogen Informatics"/>
            <person name="Doyle S."/>
        </authorList>
    </citation>
    <scope>NUCLEOTIDE SEQUENCE [LARGE SCALE GENOMIC DNA]</scope>
    <source>
        <strain evidence="1 2">NCTC10786</strain>
    </source>
</reference>
<dbReference type="EMBL" id="UAVY01000002">
    <property type="protein sequence ID" value="SQB26249.1"/>
    <property type="molecule type" value="Genomic_DNA"/>
</dbReference>
<accession>A0A2X2XKF6</accession>
<dbReference type="AlphaFoldDB" id="A0A2X2XKF6"/>
<organism evidence="1 2">
    <name type="scientific">Citrobacter koseri</name>
    <name type="common">Citrobacter diversus</name>
    <dbReference type="NCBI Taxonomy" id="545"/>
    <lineage>
        <taxon>Bacteria</taxon>
        <taxon>Pseudomonadati</taxon>
        <taxon>Pseudomonadota</taxon>
        <taxon>Gammaproteobacteria</taxon>
        <taxon>Enterobacterales</taxon>
        <taxon>Enterobacteriaceae</taxon>
        <taxon>Citrobacter</taxon>
    </lineage>
</organism>